<gene>
    <name evidence="1" type="ORF">METZ01_LOCUS138226</name>
</gene>
<protein>
    <submittedName>
        <fullName evidence="1">Uncharacterized protein</fullName>
    </submittedName>
</protein>
<dbReference type="EMBL" id="UINC01020298">
    <property type="protein sequence ID" value="SVA85372.1"/>
    <property type="molecule type" value="Genomic_DNA"/>
</dbReference>
<proteinExistence type="predicted"/>
<feature type="non-terminal residue" evidence="1">
    <location>
        <position position="1"/>
    </location>
</feature>
<reference evidence="1" key="1">
    <citation type="submission" date="2018-05" db="EMBL/GenBank/DDBJ databases">
        <authorList>
            <person name="Lanie J.A."/>
            <person name="Ng W.-L."/>
            <person name="Kazmierczak K.M."/>
            <person name="Andrzejewski T.M."/>
            <person name="Davidsen T.M."/>
            <person name="Wayne K.J."/>
            <person name="Tettelin H."/>
            <person name="Glass J.I."/>
            <person name="Rusch D."/>
            <person name="Podicherti R."/>
            <person name="Tsui H.-C.T."/>
            <person name="Winkler M.E."/>
        </authorList>
    </citation>
    <scope>NUCLEOTIDE SEQUENCE</scope>
</reference>
<organism evidence="1">
    <name type="scientific">marine metagenome</name>
    <dbReference type="NCBI Taxonomy" id="408172"/>
    <lineage>
        <taxon>unclassified sequences</taxon>
        <taxon>metagenomes</taxon>
        <taxon>ecological metagenomes</taxon>
    </lineage>
</organism>
<accession>A0A381Z945</accession>
<sequence>CALRLTAAAGTELAGASSGGTVNRRRYSHLRSSSPLTVVYTPKGVLPHAASLRQPFGHCAIFPTAASRRSLGRISVPM</sequence>
<dbReference type="AlphaFoldDB" id="A0A381Z945"/>
<evidence type="ECO:0000313" key="1">
    <source>
        <dbReference type="EMBL" id="SVA85372.1"/>
    </source>
</evidence>
<name>A0A381Z945_9ZZZZ</name>